<evidence type="ECO:0000313" key="1">
    <source>
        <dbReference type="EMBL" id="EDN76298.1"/>
    </source>
</evidence>
<reference evidence="1 2" key="2">
    <citation type="submission" date="2007-06" db="EMBL/GenBank/DDBJ databases">
        <title>Draft genome sequence of Ruminococcus gnavus (ATCC 29149).</title>
        <authorList>
            <person name="Sudarsanam P."/>
            <person name="Ley R."/>
            <person name="Guruge J."/>
            <person name="Turnbaugh P.J."/>
            <person name="Mahowald M."/>
            <person name="Liep D."/>
            <person name="Gordon J."/>
        </authorList>
    </citation>
    <scope>NUCLEOTIDE SEQUENCE [LARGE SCALE GENOMIC DNA]</scope>
    <source>
        <strain evidence="1 2">ATCC 29149</strain>
    </source>
</reference>
<protein>
    <submittedName>
        <fullName evidence="1">Uncharacterized protein</fullName>
    </submittedName>
</protein>
<gene>
    <name evidence="1" type="ORF">RUMGNA_03401</name>
</gene>
<dbReference type="Proteomes" id="UP000004410">
    <property type="component" value="Unassembled WGS sequence"/>
</dbReference>
<reference evidence="1 2" key="1">
    <citation type="submission" date="2007-04" db="EMBL/GenBank/DDBJ databases">
        <authorList>
            <person name="Fulton L."/>
            <person name="Clifton S."/>
            <person name="Fulton B."/>
            <person name="Xu J."/>
            <person name="Minx P."/>
            <person name="Pepin K.H."/>
            <person name="Johnson M."/>
            <person name="Thiruvilangam P."/>
            <person name="Bhonagiri V."/>
            <person name="Nash W.E."/>
            <person name="Mardis E.R."/>
            <person name="Wilson R.K."/>
        </authorList>
    </citation>
    <scope>NUCLEOTIDE SEQUENCE [LARGE SCALE GENOMIC DNA]</scope>
    <source>
        <strain evidence="1 2">ATCC 29149</strain>
    </source>
</reference>
<dbReference type="EMBL" id="AAYG02000031">
    <property type="protein sequence ID" value="EDN76298.1"/>
    <property type="molecule type" value="Genomic_DNA"/>
</dbReference>
<name>A7B736_MEDG7</name>
<dbReference type="PaxDb" id="411470-RUMGNA_03401"/>
<accession>A7B736</accession>
<comment type="caution">
    <text evidence="1">The sequence shown here is derived from an EMBL/GenBank/DDBJ whole genome shotgun (WGS) entry which is preliminary data.</text>
</comment>
<evidence type="ECO:0000313" key="2">
    <source>
        <dbReference type="Proteomes" id="UP000004410"/>
    </source>
</evidence>
<proteinExistence type="predicted"/>
<organism evidence="1 2">
    <name type="scientific">Mediterraneibacter gnavus (strain ATCC 29149 / DSM 114966 / JCM 6515 / VPI C7-9)</name>
    <name type="common">Ruminococcus gnavus</name>
    <dbReference type="NCBI Taxonomy" id="411470"/>
    <lineage>
        <taxon>Bacteria</taxon>
        <taxon>Bacillati</taxon>
        <taxon>Bacillota</taxon>
        <taxon>Clostridia</taxon>
        <taxon>Lachnospirales</taxon>
        <taxon>Lachnospiraceae</taxon>
        <taxon>Mediterraneibacter</taxon>
    </lineage>
</organism>
<sequence length="45" mass="5528">MFKSYCLHQSLPVYYNIQKENYSHRLFCYDVLKSKRIILQSKRGE</sequence>
<dbReference type="AlphaFoldDB" id="A7B736"/>